<evidence type="ECO:0000313" key="13">
    <source>
        <dbReference type="EMBL" id="KAF3770115.1"/>
    </source>
</evidence>
<dbReference type="FunFam" id="3.40.1110.10:FF:000005">
    <property type="entry name" value="Plasma membrane ATPase"/>
    <property type="match status" value="1"/>
</dbReference>
<evidence type="ECO:0000256" key="5">
    <source>
        <dbReference type="ARBA" id="ARBA00022741"/>
    </source>
</evidence>
<dbReference type="PRINTS" id="PR00119">
    <property type="entry name" value="CATATPASE"/>
</dbReference>
<dbReference type="SFLD" id="SFLDS00003">
    <property type="entry name" value="Haloacid_Dehalogenase"/>
    <property type="match status" value="1"/>
</dbReference>
<keyword evidence="10" id="KW-0375">Hydrogen ion transport</keyword>
<dbReference type="InterPro" id="IPR006534">
    <property type="entry name" value="P-type_ATPase_IIIA"/>
</dbReference>
<feature type="compositionally biased region" description="Basic residues" evidence="11">
    <location>
        <begin position="1"/>
        <end position="12"/>
    </location>
</feature>
<keyword evidence="6 10" id="KW-0067">ATP-binding</keyword>
<evidence type="ECO:0000256" key="6">
    <source>
        <dbReference type="ARBA" id="ARBA00022840"/>
    </source>
</evidence>
<dbReference type="AlphaFoldDB" id="A0A9P4YCG1"/>
<evidence type="ECO:0000256" key="10">
    <source>
        <dbReference type="RuleBase" id="RU362083"/>
    </source>
</evidence>
<dbReference type="Gene3D" id="3.40.50.1000">
    <property type="entry name" value="HAD superfamily/HAD-like"/>
    <property type="match status" value="1"/>
</dbReference>
<dbReference type="Gene3D" id="2.70.150.10">
    <property type="entry name" value="Calcium-transporting ATPase, cytoplasmic transduction domain A"/>
    <property type="match status" value="1"/>
</dbReference>
<dbReference type="InterPro" id="IPR008250">
    <property type="entry name" value="ATPase_P-typ_transduc_dom_A_sf"/>
</dbReference>
<keyword evidence="10" id="KW-0813">Transport</keyword>
<dbReference type="InterPro" id="IPR004014">
    <property type="entry name" value="ATPase_P-typ_cation-transptr_N"/>
</dbReference>
<dbReference type="GO" id="GO:0005886">
    <property type="term" value="C:plasma membrane"/>
    <property type="evidence" value="ECO:0007669"/>
    <property type="project" value="UniProtKB-SubCell"/>
</dbReference>
<evidence type="ECO:0000256" key="9">
    <source>
        <dbReference type="ARBA" id="ARBA00023136"/>
    </source>
</evidence>
<dbReference type="SMART" id="SM00831">
    <property type="entry name" value="Cation_ATPase_N"/>
    <property type="match status" value="1"/>
</dbReference>
<dbReference type="GeneID" id="63842137"/>
<dbReference type="PRINTS" id="PR00120">
    <property type="entry name" value="HATPASE"/>
</dbReference>
<evidence type="ECO:0000256" key="7">
    <source>
        <dbReference type="ARBA" id="ARBA00022967"/>
    </source>
</evidence>
<organism evidence="13 14">
    <name type="scientific">Cryphonectria parasitica (strain ATCC 38755 / EP155)</name>
    <dbReference type="NCBI Taxonomy" id="660469"/>
    <lineage>
        <taxon>Eukaryota</taxon>
        <taxon>Fungi</taxon>
        <taxon>Dikarya</taxon>
        <taxon>Ascomycota</taxon>
        <taxon>Pezizomycotina</taxon>
        <taxon>Sordariomycetes</taxon>
        <taxon>Sordariomycetidae</taxon>
        <taxon>Diaporthales</taxon>
        <taxon>Cryphonectriaceae</taxon>
        <taxon>Cryphonectria-Endothia species complex</taxon>
        <taxon>Cryphonectria</taxon>
    </lineage>
</organism>
<keyword evidence="4 10" id="KW-0812">Transmembrane</keyword>
<dbReference type="SUPFAM" id="SSF81665">
    <property type="entry name" value="Calcium ATPase, transmembrane domain M"/>
    <property type="match status" value="1"/>
</dbReference>
<evidence type="ECO:0000256" key="3">
    <source>
        <dbReference type="ARBA" id="ARBA00008804"/>
    </source>
</evidence>
<dbReference type="FunFam" id="3.40.50.1000:FF:000008">
    <property type="entry name" value="Plasma membrane ATPase"/>
    <property type="match status" value="1"/>
</dbReference>
<dbReference type="Pfam" id="PF00702">
    <property type="entry name" value="Hydrolase"/>
    <property type="match status" value="1"/>
</dbReference>
<dbReference type="InterPro" id="IPR023298">
    <property type="entry name" value="ATPase_P-typ_TM_dom_sf"/>
</dbReference>
<dbReference type="PROSITE" id="PS00154">
    <property type="entry name" value="ATPASE_E1_E2"/>
    <property type="match status" value="1"/>
</dbReference>
<keyword evidence="9 10" id="KW-0472">Membrane</keyword>
<keyword evidence="5 10" id="KW-0547">Nucleotide-binding</keyword>
<dbReference type="GO" id="GO:0120029">
    <property type="term" value="P:proton export across plasma membrane"/>
    <property type="evidence" value="ECO:0007669"/>
    <property type="project" value="UniProtKB-UniRule"/>
</dbReference>
<comment type="subcellular location">
    <subcellularLocation>
        <location evidence="10">Cell membrane</location>
        <topology evidence="10">Multi-pass membrane protein</topology>
    </subcellularLocation>
    <subcellularLocation>
        <location evidence="2">Membrane</location>
        <topology evidence="2">Multi-pass membrane protein</topology>
    </subcellularLocation>
</comment>
<dbReference type="Pfam" id="PF00122">
    <property type="entry name" value="E1-E2_ATPase"/>
    <property type="match status" value="2"/>
</dbReference>
<dbReference type="Pfam" id="PF00690">
    <property type="entry name" value="Cation_ATPase_N"/>
    <property type="match status" value="1"/>
</dbReference>
<evidence type="ECO:0000256" key="1">
    <source>
        <dbReference type="ARBA" id="ARBA00003417"/>
    </source>
</evidence>
<feature type="transmembrane region" description="Helical" evidence="10">
    <location>
        <begin position="160"/>
        <end position="179"/>
    </location>
</feature>
<accession>A0A9P4YCG1</accession>
<keyword evidence="14" id="KW-1185">Reference proteome</keyword>
<dbReference type="Proteomes" id="UP000803844">
    <property type="component" value="Unassembled WGS sequence"/>
</dbReference>
<comment type="catalytic activity">
    <reaction evidence="10">
        <text>ATP + H2O + H(+)(in) = ADP + phosphate + 2 H(+)(out)</text>
        <dbReference type="Rhea" id="RHEA:20852"/>
        <dbReference type="ChEBI" id="CHEBI:15377"/>
        <dbReference type="ChEBI" id="CHEBI:15378"/>
        <dbReference type="ChEBI" id="CHEBI:30616"/>
        <dbReference type="ChEBI" id="CHEBI:43474"/>
        <dbReference type="ChEBI" id="CHEBI:456216"/>
        <dbReference type="EC" id="7.1.2.1"/>
    </reaction>
</comment>
<feature type="region of interest" description="Disordered" evidence="11">
    <location>
        <begin position="1"/>
        <end position="65"/>
    </location>
</feature>
<dbReference type="SUPFAM" id="SSF81653">
    <property type="entry name" value="Calcium ATPase, transduction domain A"/>
    <property type="match status" value="2"/>
</dbReference>
<dbReference type="InterPro" id="IPR023214">
    <property type="entry name" value="HAD_sf"/>
</dbReference>
<name>A0A9P4YCG1_CRYP1</name>
<feature type="transmembrane region" description="Helical" evidence="10">
    <location>
        <begin position="798"/>
        <end position="822"/>
    </location>
</feature>
<evidence type="ECO:0000256" key="11">
    <source>
        <dbReference type="SAM" id="MobiDB-lite"/>
    </source>
</evidence>
<reference evidence="13" key="1">
    <citation type="journal article" date="2020" name="Phytopathology">
        <title>Genome sequence of the chestnut blight fungus Cryphonectria parasitica EP155: A fundamental resource for an archetypical invasive plant pathogen.</title>
        <authorList>
            <person name="Crouch J.A."/>
            <person name="Dawe A."/>
            <person name="Aerts A."/>
            <person name="Barry K."/>
            <person name="Churchill A.C.L."/>
            <person name="Grimwood J."/>
            <person name="Hillman B."/>
            <person name="Milgroom M.G."/>
            <person name="Pangilinan J."/>
            <person name="Smith M."/>
            <person name="Salamov A."/>
            <person name="Schmutz J."/>
            <person name="Yadav J."/>
            <person name="Grigoriev I.V."/>
            <person name="Nuss D."/>
        </authorList>
    </citation>
    <scope>NUCLEOTIDE SEQUENCE</scope>
    <source>
        <strain evidence="13">EP155</strain>
    </source>
</reference>
<dbReference type="GO" id="GO:0008553">
    <property type="term" value="F:P-type proton-exporting transporter activity"/>
    <property type="evidence" value="ECO:0007669"/>
    <property type="project" value="UniProtKB-UniRule"/>
</dbReference>
<feature type="transmembrane region" description="Helical" evidence="10">
    <location>
        <begin position="945"/>
        <end position="975"/>
    </location>
</feature>
<dbReference type="RefSeq" id="XP_040781076.1">
    <property type="nucleotide sequence ID" value="XM_040925008.1"/>
</dbReference>
<dbReference type="SUPFAM" id="SSF56784">
    <property type="entry name" value="HAD-like"/>
    <property type="match status" value="1"/>
</dbReference>
<dbReference type="Gene3D" id="3.40.1110.10">
    <property type="entry name" value="Calcium-transporting ATPase, cytoplasmic domain N"/>
    <property type="match status" value="1"/>
</dbReference>
<proteinExistence type="inferred from homology"/>
<gene>
    <name evidence="13" type="ORF">M406DRAFT_66554</name>
</gene>
<dbReference type="EC" id="7.1.2.1" evidence="10"/>
<evidence type="ECO:0000256" key="4">
    <source>
        <dbReference type="ARBA" id="ARBA00022692"/>
    </source>
</evidence>
<feature type="transmembrane region" description="Helical" evidence="10">
    <location>
        <begin position="834"/>
        <end position="852"/>
    </location>
</feature>
<protein>
    <recommendedName>
        <fullName evidence="10">Plasma membrane ATPase</fullName>
        <ecNumber evidence="10">7.1.2.1</ecNumber>
    </recommendedName>
</protein>
<feature type="domain" description="Cation-transporting P-type ATPase N-terminal" evidence="12">
    <location>
        <begin position="81"/>
        <end position="181"/>
    </location>
</feature>
<evidence type="ECO:0000256" key="2">
    <source>
        <dbReference type="ARBA" id="ARBA00004141"/>
    </source>
</evidence>
<sequence length="1026" mass="112407">MAPNFRKMKAFGRKGSTSSSSSTPRPVPQYDQEDLESGHFTEETQNVYTTADASISTKAGGSGATSDEYRSLVQYIDTYRDPHADTAEEEEVETKKKPWWKGGGAVAGKKTSDFVTPGDWLNTDIKEGLNPVEVERRRKQSGWNELTAEKENMFLKFVGFFRGPILYVMEAAAIIAFGLRDWIDAGVIIGILLLNAIVGWYQEKQAADVVASLKGDISMKARVVRNGREEEIRARELVPGDIVIIEEGTVVPADAQLICDYDEGVEGFNHYKAELNAQDMTSPREKMEEEDEEGSPHIGHPIVAIDQSAITGESLAVDKYMTDIVYYTTGCKRGKAYGIVTSGAQASFVGKTASLVQGAQDQGHFKAIMNSIGTALLVLVVLFTLAAWIGGFYRNLNIVGSPDDSNNLLHYLLILLIIGVPVGLPVVTTTTLAVGAAYLAQEKAIVQKLTAIESLAGVDILCSDKTGTLTANQLSVREPFLMEGVDVNWMMAVAALASSHNTKALDPIDKITILTLKRYPKAKDMISEGWTTEKFMPFDPVSKRITSICTYNGVRYECCKGAPNAVLKTCNVSAEQSALFKEKATEFARRGFRSLAVAVREGDGAWQMLGMLSLFDPPRSDTAQTIADAQTLGLQVKMLTGDAIAIAKETCRMLALGTKVYNSDKLLHSDMAGNSIYDLCERADGFAEVFPEHKYKVVEMLQQRGHLTAMTGDGVNDAPSLKKSDCGIAVEGATEAAQAAADIVFLAPGLSTIVSAIKISRQIFQRMKAYIQYRIALCLHLELYLVTSMIAINETIRVDLIVFLALFADLATIAVAYDNAHFERRPVEWQLPKIWIISVVLGTMLAMGTWILRGTLWLSNGGVIQNYGSVQGILFLEVSLTENWLIFVTRGFETYPSFQLVAAIFGVDVLATLFCVFGWFTGGAETQTIPATLSSALSSNGRTDIVTVVVVWCYSIAVVIVIAIVYFVMTGWTTLDNLGRKKRSKTDTLMENIITQLGKVSIEHEKDDKGANRFYLAQKIITEEED</sequence>
<feature type="transmembrane region" description="Helical" evidence="10">
    <location>
        <begin position="367"/>
        <end position="389"/>
    </location>
</feature>
<dbReference type="GO" id="GO:0016887">
    <property type="term" value="F:ATP hydrolysis activity"/>
    <property type="evidence" value="ECO:0007669"/>
    <property type="project" value="InterPro"/>
</dbReference>
<dbReference type="OrthoDB" id="116380at2759"/>
<comment type="function">
    <text evidence="1">The plasma membrane ATPase of plants and fungi is a hydrogen ion pump. The proton gradient it generates drives the active transport of nutrients by H(+)-symport. The resulting external acidification and/or internal alkinization may mediate growth responses.</text>
</comment>
<evidence type="ECO:0000313" key="14">
    <source>
        <dbReference type="Proteomes" id="UP000803844"/>
    </source>
</evidence>
<dbReference type="InterPro" id="IPR036412">
    <property type="entry name" value="HAD-like_sf"/>
</dbReference>
<dbReference type="GO" id="GO:0005524">
    <property type="term" value="F:ATP binding"/>
    <property type="evidence" value="ECO:0007669"/>
    <property type="project" value="UniProtKB-UniRule"/>
</dbReference>
<keyword evidence="10" id="KW-0460">Magnesium</keyword>
<dbReference type="SFLD" id="SFLDF00027">
    <property type="entry name" value="p-type_atpase"/>
    <property type="match status" value="1"/>
</dbReference>
<dbReference type="InterPro" id="IPR001757">
    <property type="entry name" value="P_typ_ATPase"/>
</dbReference>
<feature type="transmembrane region" description="Helical" evidence="10">
    <location>
        <begin position="409"/>
        <end position="439"/>
    </location>
</feature>
<dbReference type="InterPro" id="IPR044492">
    <property type="entry name" value="P_typ_ATPase_HD_dom"/>
</dbReference>
<feature type="transmembrane region" description="Helical" evidence="10">
    <location>
        <begin position="771"/>
        <end position="792"/>
    </location>
</feature>
<evidence type="ECO:0000256" key="8">
    <source>
        <dbReference type="ARBA" id="ARBA00022989"/>
    </source>
</evidence>
<dbReference type="InterPro" id="IPR023299">
    <property type="entry name" value="ATPase_P-typ_cyto_dom_N"/>
</dbReference>
<dbReference type="NCBIfam" id="TIGR01647">
    <property type="entry name" value="ATPase-IIIA_H"/>
    <property type="match status" value="1"/>
</dbReference>
<dbReference type="Gene3D" id="1.20.1110.10">
    <property type="entry name" value="Calcium-transporting ATPase, transmembrane domain"/>
    <property type="match status" value="1"/>
</dbReference>
<dbReference type="EMBL" id="MU032344">
    <property type="protein sequence ID" value="KAF3770115.1"/>
    <property type="molecule type" value="Genomic_DNA"/>
</dbReference>
<keyword evidence="8 10" id="KW-1133">Transmembrane helix</keyword>
<dbReference type="InterPro" id="IPR059000">
    <property type="entry name" value="ATPase_P-type_domA"/>
</dbReference>
<feature type="transmembrane region" description="Helical" evidence="10">
    <location>
        <begin position="185"/>
        <end position="201"/>
    </location>
</feature>
<feature type="transmembrane region" description="Helical" evidence="10">
    <location>
        <begin position="900"/>
        <end position="920"/>
    </location>
</feature>
<dbReference type="PANTHER" id="PTHR42861">
    <property type="entry name" value="CALCIUM-TRANSPORTING ATPASE"/>
    <property type="match status" value="1"/>
</dbReference>
<feature type="compositionally biased region" description="Polar residues" evidence="11">
    <location>
        <begin position="43"/>
        <end position="59"/>
    </location>
</feature>
<keyword evidence="7 10" id="KW-1278">Translocase</keyword>
<dbReference type="NCBIfam" id="TIGR01494">
    <property type="entry name" value="ATPase_P-type"/>
    <property type="match status" value="2"/>
</dbReference>
<dbReference type="SFLD" id="SFLDG00002">
    <property type="entry name" value="C1.7:_P-type_atpase_like"/>
    <property type="match status" value="1"/>
</dbReference>
<comment type="similarity">
    <text evidence="3 10">Belongs to the cation transport ATPase (P-type) (TC 3.A.3) family. Type IIIA subfamily.</text>
</comment>
<keyword evidence="10" id="KW-0406">Ion transport</keyword>
<evidence type="ECO:0000259" key="12">
    <source>
        <dbReference type="SMART" id="SM00831"/>
    </source>
</evidence>
<comment type="caution">
    <text evidence="13">The sequence shown here is derived from an EMBL/GenBank/DDBJ whole genome shotgun (WGS) entry which is preliminary data.</text>
</comment>
<feature type="transmembrane region" description="Helical" evidence="10">
    <location>
        <begin position="864"/>
        <end position="888"/>
    </location>
</feature>
<dbReference type="InterPro" id="IPR018303">
    <property type="entry name" value="ATPase_P-typ_P_site"/>
</dbReference>